<dbReference type="CDD" id="cd04280">
    <property type="entry name" value="ZnMc_astacin_like"/>
    <property type="match status" value="1"/>
</dbReference>
<dbReference type="InterPro" id="IPR024079">
    <property type="entry name" value="MetalloPept_cat_dom_sf"/>
</dbReference>
<feature type="compositionally biased region" description="Polar residues" evidence="4">
    <location>
        <begin position="343"/>
        <end position="352"/>
    </location>
</feature>
<proteinExistence type="predicted"/>
<sequence length="436" mass="49451">MVHTNCFSYSLFLKGARINIFEQPPTHTRGPGDIANLWVGKLGSFDFGIMRNALKPSSPNKWTRYINARGQFVIPYIFGGTFDDKEHATISQAMLAISQNTCIKFQKRAGEADFVELRNERGEGCYTTVGRVPGKNVVMLETNNIATCLEYDIVIHELMHTIGLWHEQMRYDRDDYIKIHFENIAPIYYTQFEKIPDTDSTTYGIKYDYESVMHYAKDAFASTPGKLTMETLNKDFQDVIGKVTDAAPSDYYKICNIYGCRKCMGKPFKPGRVTGDTNKNKTSNTTLPIHPPPKVVNFTMIVPSENPEPSVDPVPQSTSILPSDEEKAAQYAKNKYRPFFKTSSIRNSNEAQGTEEDEEDDFEIDLDGTVRPINRGSNETTSADLTTYNTSPVEGGEDCHEYVFCPKLITAFNKKFMCTRKAMRALCCQSCFRRNF</sequence>
<evidence type="ECO:0000259" key="5">
    <source>
        <dbReference type="PROSITE" id="PS51864"/>
    </source>
</evidence>
<feature type="compositionally biased region" description="Acidic residues" evidence="4">
    <location>
        <begin position="353"/>
        <end position="366"/>
    </location>
</feature>
<feature type="compositionally biased region" description="Polar residues" evidence="4">
    <location>
        <begin position="375"/>
        <end position="390"/>
    </location>
</feature>
<dbReference type="SMART" id="SM00235">
    <property type="entry name" value="ZnMc"/>
    <property type="match status" value="1"/>
</dbReference>
<feature type="domain" description="Peptidase M12A" evidence="5">
    <location>
        <begin position="52"/>
        <end position="261"/>
    </location>
</feature>
<dbReference type="Pfam" id="PF01400">
    <property type="entry name" value="Astacin"/>
    <property type="match status" value="1"/>
</dbReference>
<dbReference type="GO" id="GO:0004222">
    <property type="term" value="F:metalloendopeptidase activity"/>
    <property type="evidence" value="ECO:0007669"/>
    <property type="project" value="UniProtKB-UniRule"/>
</dbReference>
<dbReference type="InterPro" id="IPR034035">
    <property type="entry name" value="Astacin-like_dom"/>
</dbReference>
<keyword evidence="2 3" id="KW-0862">Zinc</keyword>
<dbReference type="EC" id="3.4.24.-" evidence="3"/>
<dbReference type="Proteomes" id="UP001201812">
    <property type="component" value="Unassembled WGS sequence"/>
</dbReference>
<feature type="binding site" evidence="2">
    <location>
        <position position="156"/>
    </location>
    <ligand>
        <name>Zn(2+)</name>
        <dbReference type="ChEBI" id="CHEBI:29105"/>
        <note>catalytic</note>
    </ligand>
</feature>
<keyword evidence="7" id="KW-1185">Reference proteome</keyword>
<dbReference type="InterPro" id="IPR006026">
    <property type="entry name" value="Peptidase_Metallo"/>
</dbReference>
<dbReference type="Gene3D" id="3.40.390.10">
    <property type="entry name" value="Collagenase (Catalytic Domain)"/>
    <property type="match status" value="1"/>
</dbReference>
<evidence type="ECO:0000256" key="4">
    <source>
        <dbReference type="SAM" id="MobiDB-lite"/>
    </source>
</evidence>
<dbReference type="EMBL" id="JAKKPZ010000008">
    <property type="protein sequence ID" value="KAI1718014.1"/>
    <property type="molecule type" value="Genomic_DNA"/>
</dbReference>
<keyword evidence="2 3" id="KW-0378">Hydrolase</keyword>
<feature type="active site" evidence="2">
    <location>
        <position position="157"/>
    </location>
</feature>
<dbReference type="PANTHER" id="PTHR10127:SF880">
    <property type="entry name" value="ZINC METALLOPROTEINASE NAS-5"/>
    <property type="match status" value="1"/>
</dbReference>
<reference evidence="6" key="1">
    <citation type="submission" date="2022-01" db="EMBL/GenBank/DDBJ databases">
        <title>Genome Sequence Resource for Two Populations of Ditylenchus destructor, the Migratory Endoparasitic Phytonematode.</title>
        <authorList>
            <person name="Zhang H."/>
            <person name="Lin R."/>
            <person name="Xie B."/>
        </authorList>
    </citation>
    <scope>NUCLEOTIDE SEQUENCE</scope>
    <source>
        <strain evidence="6">BazhouSP</strain>
    </source>
</reference>
<evidence type="ECO:0000256" key="2">
    <source>
        <dbReference type="PROSITE-ProRule" id="PRU01211"/>
    </source>
</evidence>
<organism evidence="6 7">
    <name type="scientific">Ditylenchus destructor</name>
    <dbReference type="NCBI Taxonomy" id="166010"/>
    <lineage>
        <taxon>Eukaryota</taxon>
        <taxon>Metazoa</taxon>
        <taxon>Ecdysozoa</taxon>
        <taxon>Nematoda</taxon>
        <taxon>Chromadorea</taxon>
        <taxon>Rhabditida</taxon>
        <taxon>Tylenchina</taxon>
        <taxon>Tylenchomorpha</taxon>
        <taxon>Sphaerularioidea</taxon>
        <taxon>Anguinidae</taxon>
        <taxon>Anguininae</taxon>
        <taxon>Ditylenchus</taxon>
    </lineage>
</organism>
<dbReference type="GO" id="GO:0006508">
    <property type="term" value="P:proteolysis"/>
    <property type="evidence" value="ECO:0007669"/>
    <property type="project" value="UniProtKB-KW"/>
</dbReference>
<keyword evidence="2 3" id="KW-0479">Metal-binding</keyword>
<keyword evidence="2 3" id="KW-0645">Protease</keyword>
<comment type="caution">
    <text evidence="6">The sequence shown here is derived from an EMBL/GenBank/DDBJ whole genome shotgun (WGS) entry which is preliminary data.</text>
</comment>
<dbReference type="PROSITE" id="PS51864">
    <property type="entry name" value="ASTACIN"/>
    <property type="match status" value="1"/>
</dbReference>
<comment type="cofactor">
    <cofactor evidence="2 3">
        <name>Zn(2+)</name>
        <dbReference type="ChEBI" id="CHEBI:29105"/>
    </cofactor>
    <text evidence="2 3">Binds 1 zinc ion per subunit.</text>
</comment>
<dbReference type="SUPFAM" id="SSF55486">
    <property type="entry name" value="Metalloproteases ('zincins'), catalytic domain"/>
    <property type="match status" value="1"/>
</dbReference>
<evidence type="ECO:0000256" key="1">
    <source>
        <dbReference type="ARBA" id="ARBA00023157"/>
    </source>
</evidence>
<feature type="region of interest" description="Disordered" evidence="4">
    <location>
        <begin position="343"/>
        <end position="390"/>
    </location>
</feature>
<evidence type="ECO:0000256" key="3">
    <source>
        <dbReference type="RuleBase" id="RU361183"/>
    </source>
</evidence>
<accession>A0AAD4NA90</accession>
<dbReference type="PRINTS" id="PR00480">
    <property type="entry name" value="ASTACIN"/>
</dbReference>
<comment type="caution">
    <text evidence="2">Lacks conserved residue(s) required for the propagation of feature annotation.</text>
</comment>
<dbReference type="PANTHER" id="PTHR10127">
    <property type="entry name" value="DISCOIDIN, CUB, EGF, LAMININ , AND ZINC METALLOPROTEASE DOMAIN CONTAINING"/>
    <property type="match status" value="1"/>
</dbReference>
<evidence type="ECO:0000313" key="7">
    <source>
        <dbReference type="Proteomes" id="UP001201812"/>
    </source>
</evidence>
<name>A0AAD4NA90_9BILA</name>
<protein>
    <recommendedName>
        <fullName evidence="3">Metalloendopeptidase</fullName>
        <ecNumber evidence="3">3.4.24.-</ecNumber>
    </recommendedName>
</protein>
<keyword evidence="1" id="KW-1015">Disulfide bond</keyword>
<feature type="binding site" evidence="2">
    <location>
        <position position="166"/>
    </location>
    <ligand>
        <name>Zn(2+)</name>
        <dbReference type="ChEBI" id="CHEBI:29105"/>
        <note>catalytic</note>
    </ligand>
</feature>
<dbReference type="GO" id="GO:0008270">
    <property type="term" value="F:zinc ion binding"/>
    <property type="evidence" value="ECO:0007669"/>
    <property type="project" value="UniProtKB-UniRule"/>
</dbReference>
<gene>
    <name evidence="6" type="ORF">DdX_06424</name>
</gene>
<dbReference type="AlphaFoldDB" id="A0AAD4NA90"/>
<evidence type="ECO:0000313" key="6">
    <source>
        <dbReference type="EMBL" id="KAI1718014.1"/>
    </source>
</evidence>
<dbReference type="InterPro" id="IPR001506">
    <property type="entry name" value="Peptidase_M12A"/>
</dbReference>
<keyword evidence="2 3" id="KW-0482">Metalloprotease</keyword>
<feature type="binding site" evidence="2">
    <location>
        <position position="160"/>
    </location>
    <ligand>
        <name>Zn(2+)</name>
        <dbReference type="ChEBI" id="CHEBI:29105"/>
        <note>catalytic</note>
    </ligand>
</feature>